<keyword evidence="1" id="KW-1133">Transmembrane helix</keyword>
<evidence type="ECO:0000313" key="3">
    <source>
        <dbReference type="Proteomes" id="UP000220527"/>
    </source>
</evidence>
<feature type="transmembrane region" description="Helical" evidence="1">
    <location>
        <begin position="68"/>
        <end position="87"/>
    </location>
</feature>
<sequence length="177" mass="18502">MQSHVDQSNQYESQAEQSGNGQQQLIGGIILIVAGIILMLGQLFNLGVWVLLMLGVGFTAAGIATKHVGWFIPGGILNGIGLGVLLIESGIAGGEAIEGSIFLLAFALGWASISLFTRIFSPKALLWPLIPGGIMAFIGGALLLGEVGLGILSTLNYLWPLLLVIGGIIILVRSRRG</sequence>
<dbReference type="OrthoDB" id="159622at2"/>
<name>A0A2A6RJY7_9CHLR</name>
<keyword evidence="1" id="KW-0812">Transmembrane</keyword>
<protein>
    <recommendedName>
        <fullName evidence="4">DUF5668 domain-containing protein</fullName>
    </recommendedName>
</protein>
<keyword evidence="3" id="KW-1185">Reference proteome</keyword>
<feature type="transmembrane region" description="Helical" evidence="1">
    <location>
        <begin position="124"/>
        <end position="145"/>
    </location>
</feature>
<comment type="caution">
    <text evidence="2">The sequence shown here is derived from an EMBL/GenBank/DDBJ whole genome shotgun (WGS) entry which is preliminary data.</text>
</comment>
<feature type="transmembrane region" description="Helical" evidence="1">
    <location>
        <begin position="25"/>
        <end position="56"/>
    </location>
</feature>
<organism evidence="2 3">
    <name type="scientific">Candidatus Viridilinea mediisalina</name>
    <dbReference type="NCBI Taxonomy" id="2024553"/>
    <lineage>
        <taxon>Bacteria</taxon>
        <taxon>Bacillati</taxon>
        <taxon>Chloroflexota</taxon>
        <taxon>Chloroflexia</taxon>
        <taxon>Chloroflexales</taxon>
        <taxon>Chloroflexineae</taxon>
        <taxon>Oscillochloridaceae</taxon>
        <taxon>Candidatus Viridilinea</taxon>
    </lineage>
</organism>
<evidence type="ECO:0000313" key="2">
    <source>
        <dbReference type="EMBL" id="PDW03263.1"/>
    </source>
</evidence>
<dbReference type="Proteomes" id="UP000220527">
    <property type="component" value="Unassembled WGS sequence"/>
</dbReference>
<proteinExistence type="predicted"/>
<feature type="transmembrane region" description="Helical" evidence="1">
    <location>
        <begin position="99"/>
        <end position="117"/>
    </location>
</feature>
<dbReference type="EMBL" id="NQWI01000035">
    <property type="protein sequence ID" value="PDW03263.1"/>
    <property type="molecule type" value="Genomic_DNA"/>
</dbReference>
<dbReference type="RefSeq" id="WP_097643921.1">
    <property type="nucleotide sequence ID" value="NZ_NQWI01000035.1"/>
</dbReference>
<evidence type="ECO:0000256" key="1">
    <source>
        <dbReference type="SAM" id="Phobius"/>
    </source>
</evidence>
<keyword evidence="1" id="KW-0472">Membrane</keyword>
<gene>
    <name evidence="2" type="ORF">CJ255_09775</name>
</gene>
<accession>A0A2A6RJY7</accession>
<feature type="transmembrane region" description="Helical" evidence="1">
    <location>
        <begin position="157"/>
        <end position="174"/>
    </location>
</feature>
<reference evidence="3" key="1">
    <citation type="submission" date="2017-08" db="EMBL/GenBank/DDBJ databases">
        <authorList>
            <person name="Grouzdev D.S."/>
            <person name="Gaisin V.A."/>
            <person name="Rysina M.S."/>
            <person name="Gorlenko V.M."/>
        </authorList>
    </citation>
    <scope>NUCLEOTIDE SEQUENCE [LARGE SCALE GENOMIC DNA]</scope>
    <source>
        <strain evidence="3">Kir15-3F</strain>
    </source>
</reference>
<dbReference type="AlphaFoldDB" id="A0A2A6RJY7"/>
<evidence type="ECO:0008006" key="4">
    <source>
        <dbReference type="Google" id="ProtNLM"/>
    </source>
</evidence>